<accession>A0AAQ3KXS9</accession>
<dbReference type="InterPro" id="IPR044730">
    <property type="entry name" value="RNase_H-like_dom_plant"/>
</dbReference>
<protein>
    <recommendedName>
        <fullName evidence="1">RNase H type-1 domain-containing protein</fullName>
    </recommendedName>
</protein>
<keyword evidence="3" id="KW-1185">Reference proteome</keyword>
<dbReference type="Proteomes" id="UP001327560">
    <property type="component" value="Chromosome 8"/>
</dbReference>
<evidence type="ECO:0000313" key="3">
    <source>
        <dbReference type="Proteomes" id="UP001327560"/>
    </source>
</evidence>
<dbReference type="InterPro" id="IPR012337">
    <property type="entry name" value="RNaseH-like_sf"/>
</dbReference>
<reference evidence="2 3" key="1">
    <citation type="submission" date="2023-10" db="EMBL/GenBank/DDBJ databases">
        <title>Chromosome-scale genome assembly provides insights into flower coloration mechanisms of Canna indica.</title>
        <authorList>
            <person name="Li C."/>
        </authorList>
    </citation>
    <scope>NUCLEOTIDE SEQUENCE [LARGE SCALE GENOMIC DNA]</scope>
    <source>
        <tissue evidence="2">Flower</tissue>
    </source>
</reference>
<dbReference type="InterPro" id="IPR002156">
    <property type="entry name" value="RNaseH_domain"/>
</dbReference>
<dbReference type="Pfam" id="PF13456">
    <property type="entry name" value="RVT_3"/>
    <property type="match status" value="1"/>
</dbReference>
<dbReference type="CDD" id="cd06222">
    <property type="entry name" value="RNase_H_like"/>
    <property type="match status" value="1"/>
</dbReference>
<dbReference type="GO" id="GO:0004523">
    <property type="term" value="F:RNA-DNA hybrid ribonuclease activity"/>
    <property type="evidence" value="ECO:0007669"/>
    <property type="project" value="InterPro"/>
</dbReference>
<dbReference type="GO" id="GO:0003676">
    <property type="term" value="F:nucleic acid binding"/>
    <property type="evidence" value="ECO:0007669"/>
    <property type="project" value="InterPro"/>
</dbReference>
<evidence type="ECO:0000259" key="1">
    <source>
        <dbReference type="Pfam" id="PF13456"/>
    </source>
</evidence>
<gene>
    <name evidence="2" type="ORF">Cni_G25795</name>
</gene>
<proteinExistence type="predicted"/>
<name>A0AAQ3KXS9_9LILI</name>
<dbReference type="SUPFAM" id="SSF53098">
    <property type="entry name" value="Ribonuclease H-like"/>
    <property type="match status" value="1"/>
</dbReference>
<feature type="domain" description="RNase H type-1" evidence="1">
    <location>
        <begin position="3"/>
        <end position="70"/>
    </location>
</feature>
<evidence type="ECO:0000313" key="2">
    <source>
        <dbReference type="EMBL" id="WOL17007.1"/>
    </source>
</evidence>
<organism evidence="2 3">
    <name type="scientific">Canna indica</name>
    <name type="common">Indian-shot</name>
    <dbReference type="NCBI Taxonomy" id="4628"/>
    <lineage>
        <taxon>Eukaryota</taxon>
        <taxon>Viridiplantae</taxon>
        <taxon>Streptophyta</taxon>
        <taxon>Embryophyta</taxon>
        <taxon>Tracheophyta</taxon>
        <taxon>Spermatophyta</taxon>
        <taxon>Magnoliopsida</taxon>
        <taxon>Liliopsida</taxon>
        <taxon>Zingiberales</taxon>
        <taxon>Cannaceae</taxon>
        <taxon>Canna</taxon>
    </lineage>
</organism>
<dbReference type="AlphaFoldDB" id="A0AAQ3KXS9"/>
<dbReference type="InterPro" id="IPR036397">
    <property type="entry name" value="RNaseH_sf"/>
</dbReference>
<sequence length="174" mass="19377">MLKAKALGIKNIRVLTDCQVAVNILDKKVHSPWFLYCLVADIQKLGKEIKCDWLHINREMNVKAHLLAKAGLQYSASEILVSVAANQSTSTYISSIQGDPEDSLKDGVDPVCKSVNNEVSVEMNSNRDISVKVVFVRILDDFNKKSDSREGIYCHLTVGKKYTAVGPLYPYPFS</sequence>
<dbReference type="EMBL" id="CP136897">
    <property type="protein sequence ID" value="WOL17007.1"/>
    <property type="molecule type" value="Genomic_DNA"/>
</dbReference>
<dbReference type="Gene3D" id="3.30.420.10">
    <property type="entry name" value="Ribonuclease H-like superfamily/Ribonuclease H"/>
    <property type="match status" value="1"/>
</dbReference>